<dbReference type="PROSITE" id="PS51096">
    <property type="entry name" value="PTS_EIIA_TYPE_4"/>
    <property type="match status" value="1"/>
</dbReference>
<evidence type="ECO:0000256" key="1">
    <source>
        <dbReference type="ARBA" id="ARBA00022679"/>
    </source>
</evidence>
<dbReference type="InterPro" id="IPR036662">
    <property type="entry name" value="PTS_EIIA_man-typ_sf"/>
</dbReference>
<keyword evidence="1" id="KW-0808">Transferase</keyword>
<dbReference type="Pfam" id="PF03610">
    <property type="entry name" value="EIIA-man"/>
    <property type="match status" value="1"/>
</dbReference>
<feature type="domain" description="PTS EIIA type-4" evidence="2">
    <location>
        <begin position="2"/>
        <end position="123"/>
    </location>
</feature>
<evidence type="ECO:0000313" key="4">
    <source>
        <dbReference type="Proteomes" id="UP000295182"/>
    </source>
</evidence>
<dbReference type="SUPFAM" id="SSF53062">
    <property type="entry name" value="PTS system fructose IIA component-like"/>
    <property type="match status" value="1"/>
</dbReference>
<dbReference type="InterPro" id="IPR004701">
    <property type="entry name" value="PTS_EIIA_man-typ"/>
</dbReference>
<sequence length="135" mass="14075">MSTRILIIAHAPLAHALRECALHVFADSAHSVLAFDVPPQAAPEDTLADVQRLLEPGGDVPTLVLTDVLGATPCNVAQRLVQGRQASLVTGINLPMLLRAVCYRAEPLDALVQRALVGGTQGVMQVPVGAPGVCS</sequence>
<comment type="caution">
    <text evidence="3">The sequence shown here is derived from an EMBL/GenBank/DDBJ whole genome shotgun (WGS) entry which is preliminary data.</text>
</comment>
<organism evidence="3 4">
    <name type="scientific">Simplicispira metamorpha</name>
    <dbReference type="NCBI Taxonomy" id="80881"/>
    <lineage>
        <taxon>Bacteria</taxon>
        <taxon>Pseudomonadati</taxon>
        <taxon>Pseudomonadota</taxon>
        <taxon>Betaproteobacteria</taxon>
        <taxon>Burkholderiales</taxon>
        <taxon>Comamonadaceae</taxon>
        <taxon>Simplicispira</taxon>
    </lineage>
</organism>
<dbReference type="EMBL" id="SLXH01000001">
    <property type="protein sequence ID" value="TCP20518.1"/>
    <property type="molecule type" value="Genomic_DNA"/>
</dbReference>
<protein>
    <submittedName>
        <fullName evidence="3">PTS system ascorbate-specific IIA component</fullName>
    </submittedName>
</protein>
<dbReference type="PANTHER" id="PTHR33799:SF1">
    <property type="entry name" value="PTS SYSTEM MANNOSE-SPECIFIC EIIAB COMPONENT-RELATED"/>
    <property type="match status" value="1"/>
</dbReference>
<dbReference type="InterPro" id="IPR051471">
    <property type="entry name" value="Bacterial_PTS_sugar_comp"/>
</dbReference>
<reference evidence="3 4" key="1">
    <citation type="submission" date="2019-03" db="EMBL/GenBank/DDBJ databases">
        <title>Genomic Encyclopedia of Type Strains, Phase IV (KMG-IV): sequencing the most valuable type-strain genomes for metagenomic binning, comparative biology and taxonomic classification.</title>
        <authorList>
            <person name="Goeker M."/>
        </authorList>
    </citation>
    <scope>NUCLEOTIDE SEQUENCE [LARGE SCALE GENOMIC DNA]</scope>
    <source>
        <strain evidence="3 4">DSM 1837</strain>
    </source>
</reference>
<dbReference type="GO" id="GO:0009401">
    <property type="term" value="P:phosphoenolpyruvate-dependent sugar phosphotransferase system"/>
    <property type="evidence" value="ECO:0007669"/>
    <property type="project" value="InterPro"/>
</dbReference>
<dbReference type="RefSeq" id="WP_119014672.1">
    <property type="nucleotide sequence ID" value="NZ_QXNC01000045.1"/>
</dbReference>
<dbReference type="AlphaFoldDB" id="A0A4R2NH00"/>
<accession>A0A4R2NH00</accession>
<evidence type="ECO:0000259" key="2">
    <source>
        <dbReference type="PROSITE" id="PS51096"/>
    </source>
</evidence>
<dbReference type="GO" id="GO:0016020">
    <property type="term" value="C:membrane"/>
    <property type="evidence" value="ECO:0007669"/>
    <property type="project" value="InterPro"/>
</dbReference>
<keyword evidence="4" id="KW-1185">Reference proteome</keyword>
<dbReference type="Gene3D" id="3.40.50.510">
    <property type="entry name" value="Phosphotransferase system, mannose-type IIA component"/>
    <property type="match status" value="1"/>
</dbReference>
<dbReference type="OrthoDB" id="8795346at2"/>
<evidence type="ECO:0000313" key="3">
    <source>
        <dbReference type="EMBL" id="TCP20518.1"/>
    </source>
</evidence>
<dbReference type="Proteomes" id="UP000295182">
    <property type="component" value="Unassembled WGS sequence"/>
</dbReference>
<dbReference type="PANTHER" id="PTHR33799">
    <property type="entry name" value="PTS PERMEASE-RELATED-RELATED"/>
    <property type="match status" value="1"/>
</dbReference>
<proteinExistence type="predicted"/>
<name>A0A4R2NH00_9BURK</name>
<dbReference type="GO" id="GO:0016740">
    <property type="term" value="F:transferase activity"/>
    <property type="evidence" value="ECO:0007669"/>
    <property type="project" value="UniProtKB-KW"/>
</dbReference>
<gene>
    <name evidence="3" type="ORF">EV674_101173</name>
</gene>